<evidence type="ECO:0000313" key="2">
    <source>
        <dbReference type="Proteomes" id="UP000473325"/>
    </source>
</evidence>
<organism evidence="1 2">
    <name type="scientific">Nocardioides flavescens</name>
    <dbReference type="NCBI Taxonomy" id="2691959"/>
    <lineage>
        <taxon>Bacteria</taxon>
        <taxon>Bacillati</taxon>
        <taxon>Actinomycetota</taxon>
        <taxon>Actinomycetes</taxon>
        <taxon>Propionibacteriales</taxon>
        <taxon>Nocardioidaceae</taxon>
        <taxon>Nocardioides</taxon>
    </lineage>
</organism>
<proteinExistence type="predicted"/>
<dbReference type="InterPro" id="IPR046041">
    <property type="entry name" value="DUF5999"/>
</dbReference>
<dbReference type="AlphaFoldDB" id="A0A6L7ERL6"/>
<name>A0A6L7ERL6_9ACTN</name>
<keyword evidence="2" id="KW-1185">Reference proteome</keyword>
<sequence length="60" mass="6587">MCHHTPACPDVRTSDAYRAHVVADHSEQGWTRLCNGIILFDDGHYLTPDGHDELVLAAAS</sequence>
<evidence type="ECO:0000313" key="1">
    <source>
        <dbReference type="EMBL" id="MXG89330.1"/>
    </source>
</evidence>
<dbReference type="Pfam" id="PF19462">
    <property type="entry name" value="DUF5999"/>
    <property type="match status" value="1"/>
</dbReference>
<dbReference type="EMBL" id="WUEK01000004">
    <property type="protein sequence ID" value="MXG89330.1"/>
    <property type="molecule type" value="Genomic_DNA"/>
</dbReference>
<gene>
    <name evidence="1" type="ORF">GRQ65_07180</name>
</gene>
<reference evidence="1 2" key="1">
    <citation type="submission" date="2019-12" db="EMBL/GenBank/DDBJ databases">
        <authorList>
            <person name="Kun Z."/>
        </authorList>
    </citation>
    <scope>NUCLEOTIDE SEQUENCE [LARGE SCALE GENOMIC DNA]</scope>
    <source>
        <strain evidence="1 2">YIM 123512</strain>
    </source>
</reference>
<comment type="caution">
    <text evidence="1">The sequence shown here is derived from an EMBL/GenBank/DDBJ whole genome shotgun (WGS) entry which is preliminary data.</text>
</comment>
<protein>
    <submittedName>
        <fullName evidence="1">Uncharacterized protein</fullName>
    </submittedName>
</protein>
<dbReference type="RefSeq" id="WP_160876700.1">
    <property type="nucleotide sequence ID" value="NZ_WUEK01000004.1"/>
</dbReference>
<accession>A0A6L7ERL6</accession>
<dbReference type="Proteomes" id="UP000473325">
    <property type="component" value="Unassembled WGS sequence"/>
</dbReference>